<dbReference type="EMBL" id="GDID01000342">
    <property type="protein sequence ID" value="JAP96264.1"/>
    <property type="molecule type" value="Transcribed_RNA"/>
</dbReference>
<feature type="coiled-coil region" evidence="1">
    <location>
        <begin position="139"/>
        <end position="169"/>
    </location>
</feature>
<gene>
    <name evidence="2" type="ORF">TPC1_10456</name>
</gene>
<accession>A0A146KKC9</accession>
<evidence type="ECO:0000256" key="1">
    <source>
        <dbReference type="SAM" id="Coils"/>
    </source>
</evidence>
<organism evidence="2">
    <name type="scientific">Trepomonas sp. PC1</name>
    <dbReference type="NCBI Taxonomy" id="1076344"/>
    <lineage>
        <taxon>Eukaryota</taxon>
        <taxon>Metamonada</taxon>
        <taxon>Diplomonadida</taxon>
        <taxon>Hexamitidae</taxon>
        <taxon>Hexamitinae</taxon>
        <taxon>Trepomonas</taxon>
    </lineage>
</organism>
<feature type="non-terminal residue" evidence="2">
    <location>
        <position position="1"/>
    </location>
</feature>
<dbReference type="AlphaFoldDB" id="A0A146KKC9"/>
<feature type="coiled-coil region" evidence="1">
    <location>
        <begin position="721"/>
        <end position="748"/>
    </location>
</feature>
<name>A0A146KKC9_9EUKA</name>
<proteinExistence type="predicted"/>
<protein>
    <submittedName>
        <fullName evidence="2">Uncharacterized protein</fullName>
    </submittedName>
</protein>
<reference evidence="2" key="1">
    <citation type="submission" date="2015-07" db="EMBL/GenBank/DDBJ databases">
        <title>Adaptation to a free-living lifestyle via gene acquisitions in the diplomonad Trepomonas sp. PC1.</title>
        <authorList>
            <person name="Xu F."/>
            <person name="Jerlstrom-Hultqvist J."/>
            <person name="Kolisko M."/>
            <person name="Simpson A.G.B."/>
            <person name="Roger A.J."/>
            <person name="Svard S.G."/>
            <person name="Andersson J.O."/>
        </authorList>
    </citation>
    <scope>NUCLEOTIDE SEQUENCE</scope>
    <source>
        <strain evidence="2">PC1</strain>
    </source>
</reference>
<keyword evidence="1" id="KW-0175">Coiled coil</keyword>
<evidence type="ECO:0000313" key="2">
    <source>
        <dbReference type="EMBL" id="JAP96264.1"/>
    </source>
</evidence>
<sequence>IVNDKFVQNFIENTMISMHSTQNDDIRQIVGINILSVFSENSKYQVDYNEYKSMEQINNIINFLPKITQMSEILQESWIKLTCLTKEKTIFEILPWLLKHHSTFVIINQCKYLFAAIIIYWQEHDQDNNVLKQLGFTVNRQNKNEFIHQDEEIEELEELNSEEEGQEKTHFIDYAQQIRNLLELQSQEERQINNLPDQLAKPSPSALYSTFLICNMLQPHLIEQNIMIYQYIMLGFLQIHSSLNEDVLYVNHYQNVQNTVSGTIRSLQQTAYAERQQVLSKIQQDYSQTYIKLLQQMNQFDQIKKYPLQLIPQSAFTLAEALLIAGNEIQKYITKVKNLMSSEDYDHQKHNQQIATLGHVPENLFIIYYDDQVDVRNIFQNVYDTLDLKIFKNIPIVFSSTFNINLLKDRVVVTIADPLHGGNDVLENILEYIRQLQVHQFVLQLPVFVLIPNQSKFIQRNTMKQFIHRIGRLLEIKNPVFCFLKNPQSLTEQFNQSIFITMMCIHNKIIQKSLKSNPKVLNGILRQLILQEHNVIHSYDVELEAIQGQLLEGNNQIPIDLHRDIYELIKIEEINKVMDLTPVEFFKYLLKQKYKNKQIVLNKDHHTNVEQQQDIEMVIDEVKSDLFQQEDSFDHKTHYSDSDLNFREDSNDSIEEIDQPQNTIEQDINGTDNDSDDNQDIEPHAYDNVLQQLQLYEMHRDIIGQLNVTEIETNLMKLIKCQKRKIKQKNYKNQLDLAEQEVLKILSQGRENIFLSILPVLQYLDKLNNISLNSVYRSVMCSEMMTILIFNRLQVQKQVYPQLLDLFVQNLTNSDIDQYTKQFSPRLLYRQFVNEQINKPSEIIIGEQRFGQFFDSWVFNASAFSQIFEETFIFIKFRNSIVTGTQFGNQKVFLMLEKKHLMVENEKLVISNDEKELKIVFRELELINGVYDDVLGQLVDQNYENILGYRQVVDCYCYVIVSELKELQMPEGYVGIPLKINDKFITNVWVKGKGDENCYFGISGI</sequence>